<dbReference type="PANTHER" id="PTHR11839">
    <property type="entry name" value="UDP/ADP-SUGAR PYROPHOSPHATASE"/>
    <property type="match status" value="1"/>
</dbReference>
<feature type="compositionally biased region" description="Polar residues" evidence="2">
    <location>
        <begin position="80"/>
        <end position="90"/>
    </location>
</feature>
<dbReference type="GO" id="GO:0008768">
    <property type="term" value="F:UDP-sugar diphosphatase activity"/>
    <property type="evidence" value="ECO:0007669"/>
    <property type="project" value="TreeGrafter"/>
</dbReference>
<organism evidence="4">
    <name type="scientific">Ascaris suum</name>
    <name type="common">Pig roundworm</name>
    <name type="synonym">Ascaris lumbricoides</name>
    <dbReference type="NCBI Taxonomy" id="6253"/>
    <lineage>
        <taxon>Eukaryota</taxon>
        <taxon>Metazoa</taxon>
        <taxon>Ecdysozoa</taxon>
        <taxon>Nematoda</taxon>
        <taxon>Chromadorea</taxon>
        <taxon>Rhabditida</taxon>
        <taxon>Spirurina</taxon>
        <taxon>Ascaridomorpha</taxon>
        <taxon>Ascaridoidea</taxon>
        <taxon>Ascarididae</taxon>
        <taxon>Ascaris</taxon>
    </lineage>
</organism>
<accession>F1KTR3</accession>
<feature type="compositionally biased region" description="Basic and acidic residues" evidence="2">
    <location>
        <begin position="66"/>
        <end position="79"/>
    </location>
</feature>
<evidence type="ECO:0000313" key="4">
    <source>
        <dbReference type="EMBL" id="ADY41267.1"/>
    </source>
</evidence>
<dbReference type="SUPFAM" id="SSF55811">
    <property type="entry name" value="Nudix"/>
    <property type="match status" value="1"/>
</dbReference>
<evidence type="ECO:0000256" key="1">
    <source>
        <dbReference type="ARBA" id="ARBA00022801"/>
    </source>
</evidence>
<dbReference type="EMBL" id="JI165723">
    <property type="protein sequence ID" value="ADY41267.1"/>
    <property type="molecule type" value="mRNA"/>
</dbReference>
<protein>
    <submittedName>
        <fullName evidence="4">Uridine diphosphate glucose pyrophosphatase</fullName>
    </submittedName>
</protein>
<dbReference type="AlphaFoldDB" id="F1KTR3"/>
<dbReference type="CDD" id="cd18887">
    <property type="entry name" value="NUDIX_UGPPase_Nudt14"/>
    <property type="match status" value="1"/>
</dbReference>
<dbReference type="PANTHER" id="PTHR11839:SF15">
    <property type="entry name" value="URIDINE DIPHOSPHATE GLUCOSE PYROPHOSPHATASE NUDT14"/>
    <property type="match status" value="1"/>
</dbReference>
<dbReference type="Pfam" id="PF23674">
    <property type="entry name" value="RYYR-CCHC"/>
    <property type="match status" value="1"/>
</dbReference>
<feature type="region of interest" description="Disordered" evidence="2">
    <location>
        <begin position="57"/>
        <end position="90"/>
    </location>
</feature>
<feature type="domain" description="RYYR-CCHC" evidence="3">
    <location>
        <begin position="89"/>
        <end position="164"/>
    </location>
</feature>
<reference evidence="4" key="1">
    <citation type="journal article" date="2011" name="Genome Res.">
        <title>Deep small RNA sequencing from the nematode Ascaris reveals conservation, functional diversification, and novel developmental profiles.</title>
        <authorList>
            <person name="Wang J."/>
            <person name="Czech B."/>
            <person name="Crunk A."/>
            <person name="Wallace A."/>
            <person name="Mitreva M."/>
            <person name="Hannon G.J."/>
            <person name="Davis R.E."/>
        </authorList>
    </citation>
    <scope>NUCLEOTIDE SEQUENCE</scope>
</reference>
<dbReference type="InterPro" id="IPR057001">
    <property type="entry name" value="RYYR-CCHC"/>
</dbReference>
<keyword evidence="1" id="KW-0378">Hydrolase</keyword>
<evidence type="ECO:0000259" key="3">
    <source>
        <dbReference type="Pfam" id="PF23674"/>
    </source>
</evidence>
<sequence length="541" mass="62645">MQRSEIQDDKQMRIDAIMDGYRSGSISSLAELRDTIERETGVNYSVSYWQRKLLGTRPQGRRRKEKKSDEERAEKRLRLSESSIHGRTHTLSRNLKETILTVEEGEGVRQYARMHISENGRKVYYRCNKCVKFLRRGAGGRAATIKTVDGEIFGEAHPTHVEGCELMRKEDVFVAEIVRECRRDVRRGIKTPRMAHTDGFVRVLSAESELSKADRSGDGQGFMVRYPRWESIKRSLNRHRRLSTIRATSPFELPEQYDETSMVTTSSERSTTPEKHEKLIYLWKQNSHHSWDSANRAEYSRNVVDNEPKSRFCGFTSDLGKPMTSSTYDEEFLSDVRINENPLGFPYDHLVQITFRRGDEEMKWDMALRPDSVACILFHRDMDSLLFVKQFRPAVFVSTVRRMAENRGKANADIDWNKYPISIGETVELCAGPIDKPNLSEFAHMREEIIEQCGYDVKECDITFLKKFITGLGTSGAHQLLFYAEIDETMRIDEDDDTRSGHTQKVFMTLPEAENYCEQKDVPSAPSLLYGLQWFFNQLKQ</sequence>
<dbReference type="GO" id="GO:0019693">
    <property type="term" value="P:ribose phosphate metabolic process"/>
    <property type="evidence" value="ECO:0007669"/>
    <property type="project" value="TreeGrafter"/>
</dbReference>
<dbReference type="GO" id="GO:0006753">
    <property type="term" value="P:nucleoside phosphate metabolic process"/>
    <property type="evidence" value="ECO:0007669"/>
    <property type="project" value="TreeGrafter"/>
</dbReference>
<dbReference type="InterPro" id="IPR015797">
    <property type="entry name" value="NUDIX_hydrolase-like_dom_sf"/>
</dbReference>
<proteinExistence type="evidence at transcript level"/>
<dbReference type="Gene3D" id="3.90.79.10">
    <property type="entry name" value="Nucleoside Triphosphate Pyrophosphohydrolase"/>
    <property type="match status" value="1"/>
</dbReference>
<evidence type="ECO:0000256" key="2">
    <source>
        <dbReference type="SAM" id="MobiDB-lite"/>
    </source>
</evidence>
<name>F1KTR3_ASCSU</name>